<comment type="caution">
    <text evidence="1">The sequence shown here is derived from an EMBL/GenBank/DDBJ whole genome shotgun (WGS) entry which is preliminary data.</text>
</comment>
<proteinExistence type="predicted"/>
<evidence type="ECO:0000313" key="1">
    <source>
        <dbReference type="EMBL" id="RXG48888.1"/>
    </source>
</evidence>
<dbReference type="Proteomes" id="UP000288725">
    <property type="component" value="Unassembled WGS sequence"/>
</dbReference>
<organism evidence="1 2">
    <name type="scientific">Verticillium dahliae</name>
    <name type="common">Verticillium wilt</name>
    <dbReference type="NCBI Taxonomy" id="27337"/>
    <lineage>
        <taxon>Eukaryota</taxon>
        <taxon>Fungi</taxon>
        <taxon>Dikarya</taxon>
        <taxon>Ascomycota</taxon>
        <taxon>Pezizomycotina</taxon>
        <taxon>Sordariomycetes</taxon>
        <taxon>Hypocreomycetidae</taxon>
        <taxon>Glomerellales</taxon>
        <taxon>Plectosphaerellaceae</taxon>
        <taxon>Verticillium</taxon>
    </lineage>
</organism>
<name>A0A444S671_VERDA</name>
<dbReference type="EMBL" id="RSDZ01000020">
    <property type="protein sequence ID" value="RXG48888.1"/>
    <property type="molecule type" value="Genomic_DNA"/>
</dbReference>
<gene>
    <name evidence="1" type="ORF">VDGE_30373</name>
</gene>
<dbReference type="AlphaFoldDB" id="A0A444S671"/>
<accession>A0A444S671</accession>
<sequence>MTRLFTFSLHPNTRRPHVGQFAVFGWIQTAPTLAHSRTAAATLPACHDAVQTREPAAARPHESSSIGQWHYRSNVRAREVHSTEHGEIAVQPIVLPKIANPRTHYTQDGNS</sequence>
<evidence type="ECO:0000313" key="2">
    <source>
        <dbReference type="Proteomes" id="UP000288725"/>
    </source>
</evidence>
<reference evidence="1 2" key="1">
    <citation type="submission" date="2018-12" db="EMBL/GenBank/DDBJ databases">
        <title>Genome of Verticillium dahliae isolate Getta Getta.</title>
        <authorList>
            <person name="Gardiner D.M."/>
        </authorList>
    </citation>
    <scope>NUCLEOTIDE SEQUENCE [LARGE SCALE GENOMIC DNA]</scope>
    <source>
        <strain evidence="1 2">Getta Getta</strain>
    </source>
</reference>
<protein>
    <submittedName>
        <fullName evidence="1">Uncharacterized protein</fullName>
    </submittedName>
</protein>